<sequence>MILTDLFIIACIGLNMIAGYKRGFIWSFFGLASYIIAAICAKVFYLDVAIALKTYTGLYRGLEGFIKDNFFSFFQGSAESKLDTGESTLEGLGLIGEFLVKDIDIQAYTQQTVDIVKEEVSKGVANLLLNMISIILIFIIVKAAILLIGTMLDQLFKLPLLSGINKTGGLVVGGIKGLLLVMVVLVIMFVFATTSPKGVVAAAIEESLLIQIFFRDLFPPLMDWLL</sequence>
<evidence type="ECO:0000313" key="7">
    <source>
        <dbReference type="Proteomes" id="UP001314796"/>
    </source>
</evidence>
<evidence type="ECO:0000256" key="2">
    <source>
        <dbReference type="ARBA" id="ARBA00022692"/>
    </source>
</evidence>
<reference evidence="6 7" key="1">
    <citation type="submission" date="2021-01" db="EMBL/GenBank/DDBJ databases">
        <title>Genomic Encyclopedia of Type Strains, Phase IV (KMG-IV): sequencing the most valuable type-strain genomes for metagenomic binning, comparative biology and taxonomic classification.</title>
        <authorList>
            <person name="Goeker M."/>
        </authorList>
    </citation>
    <scope>NUCLEOTIDE SEQUENCE [LARGE SCALE GENOMIC DNA]</scope>
    <source>
        <strain evidence="6 7">DSM 25890</strain>
    </source>
</reference>
<organism evidence="6 7">
    <name type="scientific">Alkaliphilus hydrothermalis</name>
    <dbReference type="NCBI Taxonomy" id="1482730"/>
    <lineage>
        <taxon>Bacteria</taxon>
        <taxon>Bacillati</taxon>
        <taxon>Bacillota</taxon>
        <taxon>Clostridia</taxon>
        <taxon>Peptostreptococcales</taxon>
        <taxon>Natronincolaceae</taxon>
        <taxon>Alkaliphilus</taxon>
    </lineage>
</organism>
<feature type="transmembrane region" description="Helical" evidence="5">
    <location>
        <begin position="169"/>
        <end position="192"/>
    </location>
</feature>
<keyword evidence="7" id="KW-1185">Reference proteome</keyword>
<comment type="caution">
    <text evidence="6">The sequence shown here is derived from an EMBL/GenBank/DDBJ whole genome shotgun (WGS) entry which is preliminary data.</text>
</comment>
<dbReference type="PANTHER" id="PTHR37306:SF1">
    <property type="entry name" value="COLICIN V PRODUCTION PROTEIN"/>
    <property type="match status" value="1"/>
</dbReference>
<dbReference type="Proteomes" id="UP001314796">
    <property type="component" value="Unassembled WGS sequence"/>
</dbReference>
<keyword evidence="2 5" id="KW-0812">Transmembrane</keyword>
<dbReference type="InterPro" id="IPR003825">
    <property type="entry name" value="Colicin-V_CvpA"/>
</dbReference>
<comment type="subcellular location">
    <subcellularLocation>
        <location evidence="1">Membrane</location>
        <topology evidence="1">Multi-pass membrane protein</topology>
    </subcellularLocation>
</comment>
<dbReference type="RefSeq" id="WP_204402938.1">
    <property type="nucleotide sequence ID" value="NZ_JAFBEE010000014.1"/>
</dbReference>
<accession>A0ABS2NS25</accession>
<evidence type="ECO:0000256" key="4">
    <source>
        <dbReference type="ARBA" id="ARBA00023136"/>
    </source>
</evidence>
<proteinExistence type="predicted"/>
<keyword evidence="4 5" id="KW-0472">Membrane</keyword>
<name>A0ABS2NS25_9FIRM</name>
<dbReference type="EMBL" id="JAFBEE010000014">
    <property type="protein sequence ID" value="MBM7615572.1"/>
    <property type="molecule type" value="Genomic_DNA"/>
</dbReference>
<evidence type="ECO:0000256" key="1">
    <source>
        <dbReference type="ARBA" id="ARBA00004141"/>
    </source>
</evidence>
<protein>
    <submittedName>
        <fullName evidence="6">Membrane protein required for colicin V production</fullName>
    </submittedName>
</protein>
<gene>
    <name evidence="6" type="ORF">JOC73_002142</name>
</gene>
<evidence type="ECO:0000313" key="6">
    <source>
        <dbReference type="EMBL" id="MBM7615572.1"/>
    </source>
</evidence>
<dbReference type="PANTHER" id="PTHR37306">
    <property type="entry name" value="COLICIN V PRODUCTION PROTEIN"/>
    <property type="match status" value="1"/>
</dbReference>
<feature type="transmembrane region" description="Helical" evidence="5">
    <location>
        <begin position="127"/>
        <end position="149"/>
    </location>
</feature>
<evidence type="ECO:0000256" key="3">
    <source>
        <dbReference type="ARBA" id="ARBA00022989"/>
    </source>
</evidence>
<feature type="transmembrane region" description="Helical" evidence="5">
    <location>
        <begin position="24"/>
        <end position="45"/>
    </location>
</feature>
<keyword evidence="3 5" id="KW-1133">Transmembrane helix</keyword>
<dbReference type="Pfam" id="PF02674">
    <property type="entry name" value="Colicin_V"/>
    <property type="match status" value="2"/>
</dbReference>
<evidence type="ECO:0000256" key="5">
    <source>
        <dbReference type="SAM" id="Phobius"/>
    </source>
</evidence>